<reference evidence="1 2" key="1">
    <citation type="journal article" date="2021" name="MBio">
        <title>A New Model Trypanosomatid, Novymonas esmeraldas: Genomic Perception of Its 'Candidatus Pandoraea novymonadis' Endosymbiont.</title>
        <authorList>
            <person name="Zakharova A."/>
            <person name="Saura A."/>
            <person name="Butenko A."/>
            <person name="Podesvova L."/>
            <person name="Warmusova S."/>
            <person name="Kostygov A.Y."/>
            <person name="Nenarokova A."/>
            <person name="Lukes J."/>
            <person name="Opperdoes F.R."/>
            <person name="Yurchenko V."/>
        </authorList>
    </citation>
    <scope>NUCLEOTIDE SEQUENCE [LARGE SCALE GENOMIC DNA]</scope>
    <source>
        <strain evidence="1 2">E262AT.01</strain>
    </source>
</reference>
<accession>A0AAW0EL09</accession>
<dbReference type="Proteomes" id="UP001430356">
    <property type="component" value="Unassembled WGS sequence"/>
</dbReference>
<dbReference type="Gene3D" id="3.80.10.10">
    <property type="entry name" value="Ribonuclease Inhibitor"/>
    <property type="match status" value="1"/>
</dbReference>
<evidence type="ECO:0000313" key="2">
    <source>
        <dbReference type="Proteomes" id="UP001430356"/>
    </source>
</evidence>
<sequence>MAAAISDTSLETGQCGSVGDMATVECCSMEELEAVRDRHLVQTLHLIGVWFNDFSAVVGFTGVKALKLNGCSQLQSFAGMGCLRSLTTLTVIGCNAKDMSGLGECPLLTTAQMTCCPLQCEAPAAVQV</sequence>
<dbReference type="SUPFAM" id="SSF52058">
    <property type="entry name" value="L domain-like"/>
    <property type="match status" value="1"/>
</dbReference>
<comment type="caution">
    <text evidence="1">The sequence shown here is derived from an EMBL/GenBank/DDBJ whole genome shotgun (WGS) entry which is preliminary data.</text>
</comment>
<protein>
    <submittedName>
        <fullName evidence="1">Uncharacterized protein</fullName>
    </submittedName>
</protein>
<dbReference type="EMBL" id="JAECZO010000037">
    <property type="protein sequence ID" value="KAK7194445.1"/>
    <property type="molecule type" value="Genomic_DNA"/>
</dbReference>
<keyword evidence="2" id="KW-1185">Reference proteome</keyword>
<evidence type="ECO:0000313" key="1">
    <source>
        <dbReference type="EMBL" id="KAK7194445.1"/>
    </source>
</evidence>
<dbReference type="AlphaFoldDB" id="A0AAW0EL09"/>
<name>A0AAW0EL09_9TRYP</name>
<proteinExistence type="predicted"/>
<dbReference type="InterPro" id="IPR032675">
    <property type="entry name" value="LRR_dom_sf"/>
</dbReference>
<gene>
    <name evidence="1" type="ORF">NESM_000361100</name>
</gene>
<organism evidence="1 2">
    <name type="scientific">Novymonas esmeraldas</name>
    <dbReference type="NCBI Taxonomy" id="1808958"/>
    <lineage>
        <taxon>Eukaryota</taxon>
        <taxon>Discoba</taxon>
        <taxon>Euglenozoa</taxon>
        <taxon>Kinetoplastea</taxon>
        <taxon>Metakinetoplastina</taxon>
        <taxon>Trypanosomatida</taxon>
        <taxon>Trypanosomatidae</taxon>
        <taxon>Novymonas</taxon>
    </lineage>
</organism>